<organism evidence="1 2">
    <name type="scientific">Piscinibacter terrae</name>
    <dbReference type="NCBI Taxonomy" id="2496871"/>
    <lineage>
        <taxon>Bacteria</taxon>
        <taxon>Pseudomonadati</taxon>
        <taxon>Pseudomonadota</taxon>
        <taxon>Betaproteobacteria</taxon>
        <taxon>Burkholderiales</taxon>
        <taxon>Sphaerotilaceae</taxon>
        <taxon>Piscinibacter</taxon>
    </lineage>
</organism>
<dbReference type="SUPFAM" id="SSF48452">
    <property type="entry name" value="TPR-like"/>
    <property type="match status" value="1"/>
</dbReference>
<evidence type="ECO:0008006" key="3">
    <source>
        <dbReference type="Google" id="ProtNLM"/>
    </source>
</evidence>
<dbReference type="Proteomes" id="UP000267464">
    <property type="component" value="Unassembled WGS sequence"/>
</dbReference>
<protein>
    <recommendedName>
        <fullName evidence="3">Tetratricopeptide repeat protein</fullName>
    </recommendedName>
</protein>
<gene>
    <name evidence="1" type="ORF">DZC73_28855</name>
</gene>
<proteinExistence type="predicted"/>
<reference evidence="1 2" key="2">
    <citation type="submission" date="2018-12" db="EMBL/GenBank/DDBJ databases">
        <title>Rhizobacter gummiphilus sp. nov., a rubber-degrading bacterium isolated from the soil of a botanical garden in Japan.</title>
        <authorList>
            <person name="Shunsuke S.S."/>
        </authorList>
    </citation>
    <scope>NUCLEOTIDE SEQUENCE [LARGE SCALE GENOMIC DNA]</scope>
    <source>
        <strain evidence="1 2">S-16</strain>
    </source>
</reference>
<evidence type="ECO:0000313" key="2">
    <source>
        <dbReference type="Proteomes" id="UP000267464"/>
    </source>
</evidence>
<dbReference type="EMBL" id="QUSW01000012">
    <property type="protein sequence ID" value="RQP21248.1"/>
    <property type="molecule type" value="Genomic_DNA"/>
</dbReference>
<name>A0A3N7HGY3_9BURK</name>
<dbReference type="Gene3D" id="1.25.40.10">
    <property type="entry name" value="Tetratricopeptide repeat domain"/>
    <property type="match status" value="1"/>
</dbReference>
<keyword evidence="2" id="KW-1185">Reference proteome</keyword>
<accession>A0A3N7HGY3</accession>
<sequence length="884" mass="95731">MGFGGWQYYQSPGQVAARQLKQAAQARAEGHVVQSAALFAGVAQSGTEAASQGAVGLKGLLDLATLQALPAADAAQVLQHGLRARAAGHAPMSGKDVAGLGWALVAAHADKDPAGAKAVLDAIKVVETDKAKLATATLPLLERIVAADPRNAAAAIEYAELLDQRRDCARCEVLLAPHAAVLGKGEGARILGQIYAAKGRLDDSYALLQPYTEEKLKVFVKQQADYEAMVSGIEKSSIEMLRRDKAPAEFYKRYDAADEAGKREMVSGFIDEQMNASGALKALVQGLRQSAAIVPVALDLGIVTVQRAQTLSDTAARNAQFQAAEKVFLSIRGVVGNTDKYRLYLGQVYYWLGKQADGKKLFDELLASHKREPGMLIDVSVLLRSIGAVQEARALSEEAHAKATDNDLRWTAAHLRSVMNTDAQDELAWLERSDRSQARIRASIHTVRAQIAEQKGQRAAAKRDYELAAEEFAKMPESSTQLNSSALVHLALYSMEGDPKHRDAGLAQLDQALALMPMDSILLLNNVGAVGSAAAAAILGERIDLPLLHMPANFHLVTFLYDDEASLDRVRRTIRENEAVKKGLAYSEKAALLAPRNPRAYAFSGSIAAIVDDVGAMKSIATRATAAKVDMADGKERLRKLTDGSELKKNVEETQVQVRQAAALMGQSALQRSPASWAVAAGQWVDGQSALARLGQPFDADGAVKVAHKARALSPSAGTLSMLTESLENRAALRLAKANPAFAASLAKYGRLIEASTLMILHHDEDPEFRRLVQADPDIVEVMTLLRDRDRRFPSRSSPWAWLLFRYADPAYAQTLAARVKQDPTHDALIQLHMAVEPLQPETVIRRYHYALAISDRALAQRVLDEARKEGLELPDLLGRQLKG</sequence>
<evidence type="ECO:0000313" key="1">
    <source>
        <dbReference type="EMBL" id="RQP21248.1"/>
    </source>
</evidence>
<dbReference type="InterPro" id="IPR011990">
    <property type="entry name" value="TPR-like_helical_dom_sf"/>
</dbReference>
<dbReference type="AlphaFoldDB" id="A0A3N7HGY3"/>
<comment type="caution">
    <text evidence="1">The sequence shown here is derived from an EMBL/GenBank/DDBJ whole genome shotgun (WGS) entry which is preliminary data.</text>
</comment>
<reference evidence="1 2" key="1">
    <citation type="submission" date="2018-08" db="EMBL/GenBank/DDBJ databases">
        <authorList>
            <person name="Khan S.A."/>
            <person name="Jeon C.O."/>
            <person name="Chun B.H."/>
            <person name="Jeong S.E."/>
        </authorList>
    </citation>
    <scope>NUCLEOTIDE SEQUENCE [LARGE SCALE GENOMIC DNA]</scope>
    <source>
        <strain evidence="1 2">S-16</strain>
    </source>
</reference>